<accession>A0A8J8T727</accession>
<feature type="compositionally biased region" description="Polar residues" evidence="1">
    <location>
        <begin position="177"/>
        <end position="187"/>
    </location>
</feature>
<feature type="compositionally biased region" description="Low complexity" evidence="1">
    <location>
        <begin position="360"/>
        <end position="375"/>
    </location>
</feature>
<keyword evidence="2" id="KW-0812">Transmembrane</keyword>
<feature type="compositionally biased region" description="Low complexity" evidence="1">
    <location>
        <begin position="225"/>
        <end position="241"/>
    </location>
</feature>
<feature type="compositionally biased region" description="Low complexity" evidence="1">
    <location>
        <begin position="116"/>
        <end position="127"/>
    </location>
</feature>
<feature type="region of interest" description="Disordered" evidence="1">
    <location>
        <begin position="171"/>
        <end position="190"/>
    </location>
</feature>
<keyword evidence="2" id="KW-0472">Membrane</keyword>
<dbReference type="AlphaFoldDB" id="A0A8J8T727"/>
<keyword evidence="2" id="KW-1133">Transmembrane helix</keyword>
<feature type="compositionally biased region" description="Acidic residues" evidence="1">
    <location>
        <begin position="242"/>
        <end position="259"/>
    </location>
</feature>
<proteinExistence type="predicted"/>
<reference evidence="3" key="1">
    <citation type="submission" date="2019-06" db="EMBL/GenBank/DDBJ databases">
        <authorList>
            <person name="Zheng W."/>
        </authorList>
    </citation>
    <scope>NUCLEOTIDE SEQUENCE</scope>
    <source>
        <strain evidence="3">QDHG01</strain>
    </source>
</reference>
<organism evidence="3 4">
    <name type="scientific">Halteria grandinella</name>
    <dbReference type="NCBI Taxonomy" id="5974"/>
    <lineage>
        <taxon>Eukaryota</taxon>
        <taxon>Sar</taxon>
        <taxon>Alveolata</taxon>
        <taxon>Ciliophora</taxon>
        <taxon>Intramacronucleata</taxon>
        <taxon>Spirotrichea</taxon>
        <taxon>Stichotrichia</taxon>
        <taxon>Sporadotrichida</taxon>
        <taxon>Halteriidae</taxon>
        <taxon>Halteria</taxon>
    </lineage>
</organism>
<dbReference type="EMBL" id="RRYP01003115">
    <property type="protein sequence ID" value="TNV84125.1"/>
    <property type="molecule type" value="Genomic_DNA"/>
</dbReference>
<protein>
    <submittedName>
        <fullName evidence="3">Uncharacterized protein</fullName>
    </submittedName>
</protein>
<comment type="caution">
    <text evidence="3">The sequence shown here is derived from an EMBL/GenBank/DDBJ whole genome shotgun (WGS) entry which is preliminary data.</text>
</comment>
<evidence type="ECO:0000313" key="4">
    <source>
        <dbReference type="Proteomes" id="UP000785679"/>
    </source>
</evidence>
<gene>
    <name evidence="3" type="ORF">FGO68_gene14488</name>
</gene>
<feature type="region of interest" description="Disordered" evidence="1">
    <location>
        <begin position="113"/>
        <end position="161"/>
    </location>
</feature>
<dbReference type="Proteomes" id="UP000785679">
    <property type="component" value="Unassembled WGS sequence"/>
</dbReference>
<feature type="transmembrane region" description="Helical" evidence="2">
    <location>
        <begin position="59"/>
        <end position="86"/>
    </location>
</feature>
<evidence type="ECO:0000256" key="2">
    <source>
        <dbReference type="SAM" id="Phobius"/>
    </source>
</evidence>
<name>A0A8J8T727_HALGN</name>
<evidence type="ECO:0000313" key="3">
    <source>
        <dbReference type="EMBL" id="TNV84125.1"/>
    </source>
</evidence>
<feature type="compositionally biased region" description="Basic and acidic residues" evidence="1">
    <location>
        <begin position="330"/>
        <end position="340"/>
    </location>
</feature>
<keyword evidence="4" id="KW-1185">Reference proteome</keyword>
<feature type="compositionally biased region" description="Low complexity" evidence="1">
    <location>
        <begin position="271"/>
        <end position="296"/>
    </location>
</feature>
<evidence type="ECO:0000256" key="1">
    <source>
        <dbReference type="SAM" id="MobiDB-lite"/>
    </source>
</evidence>
<feature type="compositionally biased region" description="Basic and acidic residues" evidence="1">
    <location>
        <begin position="211"/>
        <end position="224"/>
    </location>
</feature>
<feature type="compositionally biased region" description="Acidic residues" evidence="1">
    <location>
        <begin position="345"/>
        <end position="359"/>
    </location>
</feature>
<feature type="region of interest" description="Disordered" evidence="1">
    <location>
        <begin position="211"/>
        <end position="384"/>
    </location>
</feature>
<sequence>MSMLGASTASSRELRQQVLEGIKESYGRYLQGNSSNDTQSSNSVSNKNAMLAFDKQNQVVSALGAVICLITLVLLGMTAFFVYVVYVKGQVHYKEEAKQDGDREAQYLDDERSVKRAQGAQGPQQPQKRADDKYQPAGIKAGQQNNALPGRGPTITNNNKPVDLDEVDLEYDDGNAKQPSPVKQQQIIPPAKGGLAGVAFQDRLNQQLEEKKRQTAAFEADRIRQQQQQQAVPQKRQVIQQSEEEEEVDEDDEEVEEEEQSSRGAGNNDYKPQIAQNQPPAATPQQKQAQPFAKQAIHTQNSGNNIAEARREPSEVATPAQQVAAIAKTTNKEEGHKKANLEQSEYGEDDYYDEEDEGGDATATQAAAQTQPQTQKNANPIIKK</sequence>